<dbReference type="InterPro" id="IPR019819">
    <property type="entry name" value="Carboxylesterase_B_CS"/>
</dbReference>
<evidence type="ECO:0000313" key="6">
    <source>
        <dbReference type="Proteomes" id="UP000005239"/>
    </source>
</evidence>
<proteinExistence type="inferred from homology"/>
<dbReference type="PROSITE" id="PS00941">
    <property type="entry name" value="CARBOXYLESTERASE_B_2"/>
    <property type="match status" value="1"/>
</dbReference>
<dbReference type="PANTHER" id="PTHR44590">
    <property type="entry name" value="CARBOXYLIC ESTER HYDROLASE-RELATED"/>
    <property type="match status" value="1"/>
</dbReference>
<dbReference type="SUPFAM" id="SSF53474">
    <property type="entry name" value="alpha/beta-Hydrolases"/>
    <property type="match status" value="1"/>
</dbReference>
<gene>
    <name evidence="5" type="primary">WBGene00203394</name>
</gene>
<dbReference type="GO" id="GO:0052689">
    <property type="term" value="F:carboxylic ester hydrolase activity"/>
    <property type="evidence" value="ECO:0007669"/>
    <property type="project" value="UniProtKB-KW"/>
</dbReference>
<reference evidence="6" key="1">
    <citation type="journal article" date="2008" name="Nat. Genet.">
        <title>The Pristionchus pacificus genome provides a unique perspective on nematode lifestyle and parasitism.</title>
        <authorList>
            <person name="Dieterich C."/>
            <person name="Clifton S.W."/>
            <person name="Schuster L.N."/>
            <person name="Chinwalla A."/>
            <person name="Delehaunty K."/>
            <person name="Dinkelacker I."/>
            <person name="Fulton L."/>
            <person name="Fulton R."/>
            <person name="Godfrey J."/>
            <person name="Minx P."/>
            <person name="Mitreva M."/>
            <person name="Roeseler W."/>
            <person name="Tian H."/>
            <person name="Witte H."/>
            <person name="Yang S.P."/>
            <person name="Wilson R.K."/>
            <person name="Sommer R.J."/>
        </authorList>
    </citation>
    <scope>NUCLEOTIDE SEQUENCE [LARGE SCALE GENOMIC DNA]</scope>
    <source>
        <strain evidence="6">PS312</strain>
    </source>
</reference>
<evidence type="ECO:0000256" key="3">
    <source>
        <dbReference type="ARBA" id="ARBA00022801"/>
    </source>
</evidence>
<evidence type="ECO:0000256" key="4">
    <source>
        <dbReference type="RuleBase" id="RU361235"/>
    </source>
</evidence>
<evidence type="ECO:0000313" key="5">
    <source>
        <dbReference type="EnsemblMetazoa" id="PPA30526.1"/>
    </source>
</evidence>
<dbReference type="InterPro" id="IPR019826">
    <property type="entry name" value="Carboxylesterase_B_AS"/>
</dbReference>
<evidence type="ECO:0000256" key="1">
    <source>
        <dbReference type="ARBA" id="ARBA00005964"/>
    </source>
</evidence>
<keyword evidence="6" id="KW-1185">Reference proteome</keyword>
<keyword evidence="3 4" id="KW-0378">Hydrolase</keyword>
<evidence type="ECO:0000256" key="2">
    <source>
        <dbReference type="ARBA" id="ARBA00022487"/>
    </source>
</evidence>
<keyword evidence="2" id="KW-0719">Serine esterase</keyword>
<dbReference type="EnsemblMetazoa" id="PPA30526.1">
    <property type="protein sequence ID" value="PPA30526.1"/>
    <property type="gene ID" value="WBGene00203394"/>
</dbReference>
<comment type="similarity">
    <text evidence="1 4">Belongs to the type-B carboxylesterase/lipase family.</text>
</comment>
<organism evidence="5 6">
    <name type="scientific">Pristionchus pacificus</name>
    <name type="common">Parasitic nematode worm</name>
    <dbReference type="NCBI Taxonomy" id="54126"/>
    <lineage>
        <taxon>Eukaryota</taxon>
        <taxon>Metazoa</taxon>
        <taxon>Ecdysozoa</taxon>
        <taxon>Nematoda</taxon>
        <taxon>Chromadorea</taxon>
        <taxon>Rhabditida</taxon>
        <taxon>Rhabditina</taxon>
        <taxon>Diplogasteromorpha</taxon>
        <taxon>Diplogasteroidea</taxon>
        <taxon>Neodiplogasteridae</taxon>
        <taxon>Pristionchus</taxon>
    </lineage>
</organism>
<dbReference type="PANTHER" id="PTHR44590:SF3">
    <property type="entry name" value="CARBOXYLESTERASE TYPE B DOMAIN-CONTAINING PROTEIN"/>
    <property type="match status" value="1"/>
</dbReference>
<accession>A0A2A6CQG1</accession>
<reference evidence="5" key="2">
    <citation type="submission" date="2022-06" db="UniProtKB">
        <authorList>
            <consortium name="EnsemblMetazoa"/>
        </authorList>
    </citation>
    <scope>IDENTIFICATION</scope>
    <source>
        <strain evidence="5">PS312</strain>
    </source>
</reference>
<accession>A0A8R1YLB9</accession>
<dbReference type="Gene3D" id="3.40.50.1820">
    <property type="entry name" value="alpha/beta hydrolase"/>
    <property type="match status" value="1"/>
</dbReference>
<dbReference type="InterPro" id="IPR029058">
    <property type="entry name" value="AB_hydrolase_fold"/>
</dbReference>
<dbReference type="Proteomes" id="UP000005239">
    <property type="component" value="Unassembled WGS sequence"/>
</dbReference>
<dbReference type="Pfam" id="PF00135">
    <property type="entry name" value="COesterase"/>
    <property type="match status" value="1"/>
</dbReference>
<dbReference type="InterPro" id="IPR002018">
    <property type="entry name" value="CarbesteraseB"/>
</dbReference>
<name>A0A2A6CQG1_PRIPA</name>
<dbReference type="EC" id="3.1.1.-" evidence="4"/>
<dbReference type="AlphaFoldDB" id="A0A2A6CQG1"/>
<dbReference type="PROSITE" id="PS00122">
    <property type="entry name" value="CARBOXYLESTERASE_B_1"/>
    <property type="match status" value="1"/>
</dbReference>
<sequence>MGGSSSKCPSSKEVSITGGKIIGRRFFHDEDKPVDAYQGIPYAKPPVEELRFRKAEVVDEWEGVKECISFGNRGMQTTNMYEKWKHGPVSEDCLYLNVFSPTWKSSSPSGFPVVFFIHGGAFVSDSTVKYGDILISKYLVRKDVIVVTTQYRLGFLGFWSTGDSSCVDNLGLWDQTCALQWVQDNIESFGGDKNNVTIMGQSAGGASVDLLSLSPHSRDLFHKVIPMAGNGSADWALQENAVEKCREWAMNKMKIDDGGNSKEFIEKLRLESAQKFATSMEVKVKDNPKDGIQIGPRIDGIFFPKSLNELRKEAGNKPRMVGCCRYEGIMLMMGGKVKKDRSSFESVIASLIPESVNEFKRKRDEMLEEYLKEDDMTKGLAELYSDLFLNISCQQYVLDWLEVGYDHIYLYSFDYFNEKSFGPLSYLLPIKGATHCSEIPYILGKGLIWDFTLNEKDIEMVEKVTGAWSNFAKFGNPNGENNENPLGVEWIPATKENPERCMNIDWESRMDDHFREGRPMKWIEHRKGL</sequence>
<dbReference type="OrthoDB" id="3200163at2759"/>
<protein>
    <recommendedName>
        <fullName evidence="4">Carboxylic ester hydrolase</fullName>
        <ecNumber evidence="4">3.1.1.-</ecNumber>
    </recommendedName>
</protein>